<organism evidence="3">
    <name type="scientific">Leptosphaeria maculans (strain JN3 / isolate v23.1.3 / race Av1-4-5-6-7-8)</name>
    <name type="common">Blackleg fungus</name>
    <name type="synonym">Phoma lingam</name>
    <dbReference type="NCBI Taxonomy" id="985895"/>
    <lineage>
        <taxon>Eukaryota</taxon>
        <taxon>Fungi</taxon>
        <taxon>Dikarya</taxon>
        <taxon>Ascomycota</taxon>
        <taxon>Pezizomycotina</taxon>
        <taxon>Dothideomycetes</taxon>
        <taxon>Pleosporomycetidae</taxon>
        <taxon>Pleosporales</taxon>
        <taxon>Pleosporineae</taxon>
        <taxon>Leptosphaeriaceae</taxon>
        <taxon>Plenodomus</taxon>
        <taxon>Plenodomus lingam/Leptosphaeria maculans species complex</taxon>
    </lineage>
</organism>
<dbReference type="AlphaFoldDB" id="E4ZPI8"/>
<gene>
    <name evidence="2" type="ORF">LEMA_P041140.1</name>
</gene>
<feature type="compositionally biased region" description="Basic and acidic residues" evidence="1">
    <location>
        <begin position="162"/>
        <end position="178"/>
    </location>
</feature>
<feature type="compositionally biased region" description="Basic and acidic residues" evidence="1">
    <location>
        <begin position="197"/>
        <end position="207"/>
    </location>
</feature>
<dbReference type="InParanoid" id="E4ZPI8"/>
<reference evidence="3" key="1">
    <citation type="journal article" date="2011" name="Nat. Commun.">
        <title>Effector diversification within compartments of the Leptosphaeria maculans genome affected by Repeat-Induced Point mutations.</title>
        <authorList>
            <person name="Rouxel T."/>
            <person name="Grandaubert J."/>
            <person name="Hane J.K."/>
            <person name="Hoede C."/>
            <person name="van de Wouw A.P."/>
            <person name="Couloux A."/>
            <person name="Dominguez V."/>
            <person name="Anthouard V."/>
            <person name="Bally P."/>
            <person name="Bourras S."/>
            <person name="Cozijnsen A.J."/>
            <person name="Ciuffetti L.M."/>
            <person name="Degrave A."/>
            <person name="Dilmaghani A."/>
            <person name="Duret L."/>
            <person name="Fudal I."/>
            <person name="Goodwin S.B."/>
            <person name="Gout L."/>
            <person name="Glaser N."/>
            <person name="Linglin J."/>
            <person name="Kema G.H.J."/>
            <person name="Lapalu N."/>
            <person name="Lawrence C.B."/>
            <person name="May K."/>
            <person name="Meyer M."/>
            <person name="Ollivier B."/>
            <person name="Poulain J."/>
            <person name="Schoch C.L."/>
            <person name="Simon A."/>
            <person name="Spatafora J.W."/>
            <person name="Stachowiak A."/>
            <person name="Turgeon B.G."/>
            <person name="Tyler B.M."/>
            <person name="Vincent D."/>
            <person name="Weissenbach J."/>
            <person name="Amselem J."/>
            <person name="Quesneville H."/>
            <person name="Oliver R.P."/>
            <person name="Wincker P."/>
            <person name="Balesdent M.-H."/>
            <person name="Howlett B.J."/>
        </authorList>
    </citation>
    <scope>NUCLEOTIDE SEQUENCE [LARGE SCALE GENOMIC DNA]</scope>
    <source>
        <strain evidence="3">JN3 / isolate v23.1.3 / race Av1-4-5-6-7-8</strain>
    </source>
</reference>
<dbReference type="EMBL" id="FP929105">
    <property type="protein sequence ID" value="CBX93213.1"/>
    <property type="molecule type" value="Genomic_DNA"/>
</dbReference>
<accession>E4ZPI8</accession>
<keyword evidence="3" id="KW-1185">Reference proteome</keyword>
<sequence>MLRETEKAWQWGLSQLEYLPYRNFQCTSNPNGIPTQVSNISLFHQPREMRTLPTPHQKPPLQPRHDKRSNIVRVLPLPHPHPQASQPNQQSHRLLRLASPHIPSPLPQLHPNSSIGPLPRRHEIRTPLAAILRYKPCRPSGTYAQHKRLKLAFRIGPVQQRCQDERESHGEGRARPALDPETIGDTGESNEAPSFAYKEEPKCERGGRGWKRGMSQLGKRW</sequence>
<dbReference type="VEuPathDB" id="FungiDB:LEMA_P041140.1"/>
<dbReference type="HOGENOM" id="CLU_1250867_0_0_1"/>
<evidence type="ECO:0000313" key="3">
    <source>
        <dbReference type="Proteomes" id="UP000002668"/>
    </source>
</evidence>
<name>E4ZPI8_LEPMJ</name>
<dbReference type="Proteomes" id="UP000002668">
    <property type="component" value="Genome"/>
</dbReference>
<proteinExistence type="predicted"/>
<protein>
    <submittedName>
        <fullName evidence="2">Predicted protein</fullName>
    </submittedName>
</protein>
<evidence type="ECO:0000313" key="2">
    <source>
        <dbReference type="EMBL" id="CBX93213.1"/>
    </source>
</evidence>
<feature type="region of interest" description="Disordered" evidence="1">
    <location>
        <begin position="160"/>
        <end position="221"/>
    </location>
</feature>
<evidence type="ECO:0000256" key="1">
    <source>
        <dbReference type="SAM" id="MobiDB-lite"/>
    </source>
</evidence>